<protein>
    <recommendedName>
        <fullName evidence="3">CCHC-type domain-containing protein</fullName>
    </recommendedName>
</protein>
<dbReference type="InParanoid" id="A0A671Z3Z6"/>
<keyword evidence="1" id="KW-0863">Zinc-finger</keyword>
<dbReference type="OMA" id="FRECPDF"/>
<evidence type="ECO:0000256" key="2">
    <source>
        <dbReference type="SAM" id="MobiDB-lite"/>
    </source>
</evidence>
<dbReference type="GO" id="GO:0003676">
    <property type="term" value="F:nucleic acid binding"/>
    <property type="evidence" value="ECO:0007669"/>
    <property type="project" value="InterPro"/>
</dbReference>
<evidence type="ECO:0000259" key="3">
    <source>
        <dbReference type="PROSITE" id="PS50158"/>
    </source>
</evidence>
<feature type="compositionally biased region" description="Basic and acidic residues" evidence="2">
    <location>
        <begin position="1"/>
        <end position="23"/>
    </location>
</feature>
<organism evidence="4 5">
    <name type="scientific">Sparus aurata</name>
    <name type="common">Gilthead sea bream</name>
    <dbReference type="NCBI Taxonomy" id="8175"/>
    <lineage>
        <taxon>Eukaryota</taxon>
        <taxon>Metazoa</taxon>
        <taxon>Chordata</taxon>
        <taxon>Craniata</taxon>
        <taxon>Vertebrata</taxon>
        <taxon>Euteleostomi</taxon>
        <taxon>Actinopterygii</taxon>
        <taxon>Neopterygii</taxon>
        <taxon>Teleostei</taxon>
        <taxon>Neoteleostei</taxon>
        <taxon>Acanthomorphata</taxon>
        <taxon>Eupercaria</taxon>
        <taxon>Spariformes</taxon>
        <taxon>Sparidae</taxon>
        <taxon>Sparus</taxon>
    </lineage>
</organism>
<dbReference type="SMART" id="SM00343">
    <property type="entry name" value="ZnF_C2HC"/>
    <property type="match status" value="2"/>
</dbReference>
<accession>A0A671Z3Z6</accession>
<dbReference type="GO" id="GO:0008270">
    <property type="term" value="F:zinc ion binding"/>
    <property type="evidence" value="ECO:0007669"/>
    <property type="project" value="UniProtKB-KW"/>
</dbReference>
<reference evidence="4" key="3">
    <citation type="submission" date="2025-09" db="UniProtKB">
        <authorList>
            <consortium name="Ensembl"/>
        </authorList>
    </citation>
    <scope>IDENTIFICATION</scope>
</reference>
<proteinExistence type="predicted"/>
<reference evidence="4" key="1">
    <citation type="submission" date="2021-04" db="EMBL/GenBank/DDBJ databases">
        <authorList>
            <consortium name="Wellcome Sanger Institute Data Sharing"/>
        </authorList>
    </citation>
    <scope>NUCLEOTIDE SEQUENCE [LARGE SCALE GENOMIC DNA]</scope>
</reference>
<reference evidence="4" key="2">
    <citation type="submission" date="2025-08" db="UniProtKB">
        <authorList>
            <consortium name="Ensembl"/>
        </authorList>
    </citation>
    <scope>IDENTIFICATION</scope>
</reference>
<keyword evidence="1" id="KW-0479">Metal-binding</keyword>
<dbReference type="GeneTree" id="ENSGT01100000263588"/>
<dbReference type="SUPFAM" id="SSF57756">
    <property type="entry name" value="Retrovirus zinc finger-like domains"/>
    <property type="match status" value="1"/>
</dbReference>
<gene>
    <name evidence="4" type="primary">LOC115576571</name>
</gene>
<feature type="region of interest" description="Disordered" evidence="2">
    <location>
        <begin position="243"/>
        <end position="380"/>
    </location>
</feature>
<keyword evidence="1" id="KW-0862">Zinc</keyword>
<dbReference type="InterPro" id="IPR036875">
    <property type="entry name" value="Znf_CCHC_sf"/>
</dbReference>
<dbReference type="InterPro" id="IPR001878">
    <property type="entry name" value="Znf_CCHC"/>
</dbReference>
<feature type="compositionally biased region" description="Basic and acidic residues" evidence="2">
    <location>
        <begin position="306"/>
        <end position="372"/>
    </location>
</feature>
<dbReference type="Gene3D" id="4.10.60.10">
    <property type="entry name" value="Zinc finger, CCHC-type"/>
    <property type="match status" value="1"/>
</dbReference>
<feature type="compositionally biased region" description="Acidic residues" evidence="2">
    <location>
        <begin position="250"/>
        <end position="262"/>
    </location>
</feature>
<sequence length="380" mass="43291">MATDKGTEETTRVNEDGLLRGEETSVQVIRPETRTEREKEYGKELTVEAEVEGPTAISMMDILREVAARCGAITGCRVRGEKTFEITMKDEKGKRKLLDGVRVKGTPVHVKEILNNDMVVSFINLPVYIDDAPILERLEQWGVRPISPIKRCKWPGTEIADGTRYMKVRFNEQVRSLPYSTKFETLRGAEYFRVIHDRQVRVCRLCIKPGHIFRECPDFRCFRCQKTGHYARECVERDAAAAEEERIEQMEESEDGGAEEEDAGRNGEGAEKELEYRYRTDSSGSGEKDGDGEGMVQGGEAEEEETHGKVTEKGGREEKSARERDEEQRQQSRQETGVNKREERFKKKTAEEQRLAAKRKAEEDKTRGERSKGPRAACAS</sequence>
<name>A0A671Z3Z6_SPAAU</name>
<keyword evidence="5" id="KW-1185">Reference proteome</keyword>
<dbReference type="AlphaFoldDB" id="A0A671Z3Z6"/>
<feature type="region of interest" description="Disordered" evidence="2">
    <location>
        <begin position="1"/>
        <end position="41"/>
    </location>
</feature>
<evidence type="ECO:0000256" key="1">
    <source>
        <dbReference type="PROSITE-ProRule" id="PRU00047"/>
    </source>
</evidence>
<dbReference type="Ensembl" id="ENSSAUT00010072921.1">
    <property type="protein sequence ID" value="ENSSAUP00010069675.1"/>
    <property type="gene ID" value="ENSSAUG00010027573.1"/>
</dbReference>
<dbReference type="Proteomes" id="UP000472265">
    <property type="component" value="Chromosome 24"/>
</dbReference>
<evidence type="ECO:0000313" key="5">
    <source>
        <dbReference type="Proteomes" id="UP000472265"/>
    </source>
</evidence>
<feature type="compositionally biased region" description="Basic and acidic residues" evidence="2">
    <location>
        <begin position="263"/>
        <end position="291"/>
    </location>
</feature>
<feature type="domain" description="CCHC-type" evidence="3">
    <location>
        <begin position="220"/>
        <end position="234"/>
    </location>
</feature>
<dbReference type="Pfam" id="PF00098">
    <property type="entry name" value="zf-CCHC"/>
    <property type="match status" value="1"/>
</dbReference>
<dbReference type="PROSITE" id="PS50158">
    <property type="entry name" value="ZF_CCHC"/>
    <property type="match status" value="1"/>
</dbReference>
<evidence type="ECO:0000313" key="4">
    <source>
        <dbReference type="Ensembl" id="ENSSAUP00010069675.1"/>
    </source>
</evidence>
<feature type="compositionally biased region" description="Basic and acidic residues" evidence="2">
    <location>
        <begin position="31"/>
        <end position="41"/>
    </location>
</feature>